<proteinExistence type="predicted"/>
<accession>A0AAW8JD88</accession>
<dbReference type="AlphaFoldDB" id="A0AAW8JD88"/>
<sequence>MLRRPFSAFVLAVTLPITGLFIYSGKANQQVTLPAISAYTPSTYGLESLKLTSPTTGTAIITLDDFILNVDFNYITVPDSYGSHGTEFTNVEVSELKEIKIKTLDGTEFRDFTNANDHQQINAMIVGYILQHHLVEGV</sequence>
<name>A0AAW8JD88_9GAMM</name>
<protein>
    <submittedName>
        <fullName evidence="1">Uncharacterized protein</fullName>
    </submittedName>
</protein>
<gene>
    <name evidence="1" type="ORF">RFH47_15110</name>
</gene>
<reference evidence="1" key="1">
    <citation type="submission" date="2023-08" db="EMBL/GenBank/DDBJ databases">
        <title>Emergence of clinically-relevant ST2 carbapenem-resistant Acinetobacter baumannii strains in hospital sewages in Zhejiang, East of China.</title>
        <authorList>
            <person name="Kaichao C."/>
            <person name="Zhang R."/>
        </authorList>
    </citation>
    <scope>NUCLEOTIDE SEQUENCE</scope>
    <source>
        <strain evidence="1">M-RB-37</strain>
    </source>
</reference>
<dbReference type="RefSeq" id="WP_308973857.1">
    <property type="nucleotide sequence ID" value="NZ_JAVIDR010000002.1"/>
</dbReference>
<organism evidence="1 2">
    <name type="scientific">Acinetobacter rudis</name>
    <dbReference type="NCBI Taxonomy" id="632955"/>
    <lineage>
        <taxon>Bacteria</taxon>
        <taxon>Pseudomonadati</taxon>
        <taxon>Pseudomonadota</taxon>
        <taxon>Gammaproteobacteria</taxon>
        <taxon>Moraxellales</taxon>
        <taxon>Moraxellaceae</taxon>
        <taxon>Acinetobacter</taxon>
    </lineage>
</organism>
<evidence type="ECO:0000313" key="2">
    <source>
        <dbReference type="Proteomes" id="UP001243844"/>
    </source>
</evidence>
<dbReference type="EMBL" id="JAVIDL010000045">
    <property type="protein sequence ID" value="MDQ8937050.1"/>
    <property type="molecule type" value="Genomic_DNA"/>
</dbReference>
<evidence type="ECO:0000313" key="1">
    <source>
        <dbReference type="EMBL" id="MDQ8937050.1"/>
    </source>
</evidence>
<dbReference type="Proteomes" id="UP001243844">
    <property type="component" value="Unassembled WGS sequence"/>
</dbReference>
<comment type="caution">
    <text evidence="1">The sequence shown here is derived from an EMBL/GenBank/DDBJ whole genome shotgun (WGS) entry which is preliminary data.</text>
</comment>